<dbReference type="Gramene" id="OIS98770">
    <property type="protein sequence ID" value="OIS98770"/>
    <property type="gene ID" value="A4A49_13884"/>
</dbReference>
<gene>
    <name evidence="1" type="ORF">A4A49_13884</name>
</gene>
<accession>A0A1J6IIQ7</accession>
<evidence type="ECO:0000313" key="2">
    <source>
        <dbReference type="Proteomes" id="UP000187609"/>
    </source>
</evidence>
<comment type="caution">
    <text evidence="1">The sequence shown here is derived from an EMBL/GenBank/DDBJ whole genome shotgun (WGS) entry which is preliminary data.</text>
</comment>
<protein>
    <submittedName>
        <fullName evidence="1">Uncharacterized protein</fullName>
    </submittedName>
</protein>
<keyword evidence="2" id="KW-1185">Reference proteome</keyword>
<reference evidence="1" key="1">
    <citation type="submission" date="2016-11" db="EMBL/GenBank/DDBJ databases">
        <title>The genome of Nicotiana attenuata.</title>
        <authorList>
            <person name="Xu S."/>
            <person name="Brockmoeller T."/>
            <person name="Gaquerel E."/>
            <person name="Navarro A."/>
            <person name="Kuhl H."/>
            <person name="Gase K."/>
            <person name="Ling Z."/>
            <person name="Zhou W."/>
            <person name="Kreitzer C."/>
            <person name="Stanke M."/>
            <person name="Tang H."/>
            <person name="Lyons E."/>
            <person name="Pandey P."/>
            <person name="Pandey S.P."/>
            <person name="Timmermann B."/>
            <person name="Baldwin I.T."/>
        </authorList>
    </citation>
    <scope>NUCLEOTIDE SEQUENCE [LARGE SCALE GENOMIC DNA]</scope>
    <source>
        <strain evidence="1">UT</strain>
    </source>
</reference>
<sequence length="76" mass="7953">MEGLILIPQIDESPIAKVNQKGGSLTVIYSSSIISETAIPILVTQLRLLISDSAILSSCVTAATLTPMLPAMALTK</sequence>
<proteinExistence type="predicted"/>
<dbReference type="EMBL" id="MJEQ01037191">
    <property type="protein sequence ID" value="OIS98770.1"/>
    <property type="molecule type" value="Genomic_DNA"/>
</dbReference>
<dbReference type="Proteomes" id="UP000187609">
    <property type="component" value="Unassembled WGS sequence"/>
</dbReference>
<dbReference type="AlphaFoldDB" id="A0A1J6IIQ7"/>
<evidence type="ECO:0000313" key="1">
    <source>
        <dbReference type="EMBL" id="OIS98770.1"/>
    </source>
</evidence>
<name>A0A1J6IIQ7_NICAT</name>
<organism evidence="1 2">
    <name type="scientific">Nicotiana attenuata</name>
    <name type="common">Coyote tobacco</name>
    <dbReference type="NCBI Taxonomy" id="49451"/>
    <lineage>
        <taxon>Eukaryota</taxon>
        <taxon>Viridiplantae</taxon>
        <taxon>Streptophyta</taxon>
        <taxon>Embryophyta</taxon>
        <taxon>Tracheophyta</taxon>
        <taxon>Spermatophyta</taxon>
        <taxon>Magnoliopsida</taxon>
        <taxon>eudicotyledons</taxon>
        <taxon>Gunneridae</taxon>
        <taxon>Pentapetalae</taxon>
        <taxon>asterids</taxon>
        <taxon>lamiids</taxon>
        <taxon>Solanales</taxon>
        <taxon>Solanaceae</taxon>
        <taxon>Nicotianoideae</taxon>
        <taxon>Nicotianeae</taxon>
        <taxon>Nicotiana</taxon>
    </lineage>
</organism>